<feature type="binding site" evidence="11">
    <location>
        <position position="300"/>
    </location>
    <ligand>
        <name>Mn(2+)</name>
        <dbReference type="ChEBI" id="CHEBI:29035"/>
    </ligand>
</feature>
<keyword evidence="4 12" id="KW-0812">Transmembrane</keyword>
<dbReference type="EMBL" id="JAMSHJ010000005">
    <property type="protein sequence ID" value="KAI5403298.1"/>
    <property type="molecule type" value="Genomic_DNA"/>
</dbReference>
<comment type="subcellular location">
    <subcellularLocation>
        <location evidence="1 12">Golgi apparatus membrane</location>
        <topology evidence="1 12">Single-pass type II membrane protein</topology>
    </subcellularLocation>
</comment>
<dbReference type="CDD" id="cd00218">
    <property type="entry name" value="GlcAT-I"/>
    <property type="match status" value="1"/>
</dbReference>
<keyword evidence="5 12" id="KW-0735">Signal-anchor</keyword>
<evidence type="ECO:0000256" key="6">
    <source>
        <dbReference type="ARBA" id="ARBA00022989"/>
    </source>
</evidence>
<keyword evidence="3 12" id="KW-0808">Transferase</keyword>
<keyword evidence="8 12" id="KW-0472">Membrane</keyword>
<gene>
    <name evidence="13" type="ORF">KIW84_050749</name>
</gene>
<comment type="cofactor">
    <cofactor evidence="11">
        <name>Mn(2+)</name>
        <dbReference type="ChEBI" id="CHEBI:29035"/>
    </cofactor>
</comment>
<dbReference type="PANTHER" id="PTHR10896">
    <property type="entry name" value="GALACTOSYLGALACTOSYLXYLOSYLPROTEIN 3-BETA-GLUCURONOSYLTRANSFERASE BETA-1,3-GLUCURONYLTRANSFERASE"/>
    <property type="match status" value="1"/>
</dbReference>
<evidence type="ECO:0000256" key="2">
    <source>
        <dbReference type="ARBA" id="ARBA00007706"/>
    </source>
</evidence>
<dbReference type="GO" id="GO:0046872">
    <property type="term" value="F:metal ion binding"/>
    <property type="evidence" value="ECO:0007669"/>
    <property type="project" value="UniProtKB-KW"/>
</dbReference>
<keyword evidence="9" id="KW-0325">Glycoprotein</keyword>
<organism evidence="13 14">
    <name type="scientific">Pisum sativum</name>
    <name type="common">Garden pea</name>
    <name type="synonym">Lathyrus oleraceus</name>
    <dbReference type="NCBI Taxonomy" id="3888"/>
    <lineage>
        <taxon>Eukaryota</taxon>
        <taxon>Viridiplantae</taxon>
        <taxon>Streptophyta</taxon>
        <taxon>Embryophyta</taxon>
        <taxon>Tracheophyta</taxon>
        <taxon>Spermatophyta</taxon>
        <taxon>Magnoliopsida</taxon>
        <taxon>eudicotyledons</taxon>
        <taxon>Gunneridae</taxon>
        <taxon>Pentapetalae</taxon>
        <taxon>rosids</taxon>
        <taxon>fabids</taxon>
        <taxon>Fabales</taxon>
        <taxon>Fabaceae</taxon>
        <taxon>Papilionoideae</taxon>
        <taxon>50 kb inversion clade</taxon>
        <taxon>NPAAA clade</taxon>
        <taxon>Hologalegina</taxon>
        <taxon>IRL clade</taxon>
        <taxon>Fabeae</taxon>
        <taxon>Lathyrus</taxon>
    </lineage>
</organism>
<dbReference type="GO" id="GO:0071555">
    <property type="term" value="P:cell wall organization"/>
    <property type="evidence" value="ECO:0007669"/>
    <property type="project" value="UniProtKB-KW"/>
</dbReference>
<comment type="similarity">
    <text evidence="2 12">Belongs to the glycosyltransferase 43 family.</text>
</comment>
<feature type="transmembrane region" description="Helical" evidence="12">
    <location>
        <begin position="105"/>
        <end position="125"/>
    </location>
</feature>
<comment type="caution">
    <text evidence="13">The sequence shown here is derived from an EMBL/GenBank/DDBJ whole genome shotgun (WGS) entry which is preliminary data.</text>
</comment>
<proteinExistence type="inferred from homology"/>
<name>A0A9D5ACV5_PEA</name>
<evidence type="ECO:0000256" key="4">
    <source>
        <dbReference type="ARBA" id="ARBA00022692"/>
    </source>
</evidence>
<reference evidence="13 14" key="1">
    <citation type="journal article" date="2022" name="Nat. Genet.">
        <title>Improved pea reference genome and pan-genome highlight genomic features and evolutionary characteristics.</title>
        <authorList>
            <person name="Yang T."/>
            <person name="Liu R."/>
            <person name="Luo Y."/>
            <person name="Hu S."/>
            <person name="Wang D."/>
            <person name="Wang C."/>
            <person name="Pandey M.K."/>
            <person name="Ge S."/>
            <person name="Xu Q."/>
            <person name="Li N."/>
            <person name="Li G."/>
            <person name="Huang Y."/>
            <person name="Saxena R.K."/>
            <person name="Ji Y."/>
            <person name="Li M."/>
            <person name="Yan X."/>
            <person name="He Y."/>
            <person name="Liu Y."/>
            <person name="Wang X."/>
            <person name="Xiang C."/>
            <person name="Varshney R.K."/>
            <person name="Ding H."/>
            <person name="Gao S."/>
            <person name="Zong X."/>
        </authorList>
    </citation>
    <scope>NUCLEOTIDE SEQUENCE [LARGE SCALE GENOMIC DNA]</scope>
    <source>
        <strain evidence="13 14">cv. Zhongwan 6</strain>
    </source>
</reference>
<protein>
    <recommendedName>
        <fullName evidence="12">Glycosyltransferases</fullName>
        <ecNumber evidence="12">2.4.-.-</ecNumber>
    </recommendedName>
</protein>
<evidence type="ECO:0000256" key="5">
    <source>
        <dbReference type="ARBA" id="ARBA00022968"/>
    </source>
</evidence>
<dbReference type="Pfam" id="PF03360">
    <property type="entry name" value="Glyco_transf_43"/>
    <property type="match status" value="1"/>
</dbReference>
<keyword evidence="14" id="KW-1185">Reference proteome</keyword>
<dbReference type="Gramene" id="Psat05G0074900-T1">
    <property type="protein sequence ID" value="KAI5403298.1"/>
    <property type="gene ID" value="KIW84_050749"/>
</dbReference>
<dbReference type="GO" id="GO:0010417">
    <property type="term" value="P:glucuronoxylan biosynthetic process"/>
    <property type="evidence" value="ECO:0007669"/>
    <property type="project" value="TreeGrafter"/>
</dbReference>
<evidence type="ECO:0000313" key="14">
    <source>
        <dbReference type="Proteomes" id="UP001058974"/>
    </source>
</evidence>
<keyword evidence="11" id="KW-0464">Manganese</keyword>
<keyword evidence="7 12" id="KW-0333">Golgi apparatus</keyword>
<dbReference type="InterPro" id="IPR005027">
    <property type="entry name" value="Glyco_trans_43"/>
</dbReference>
<dbReference type="InterPro" id="IPR029044">
    <property type="entry name" value="Nucleotide-diphossugar_trans"/>
</dbReference>
<comment type="function">
    <text evidence="12">Involved in the synthesis of glucuronoxylan hemicellulose in secondary cell walls.</text>
</comment>
<dbReference type="GO" id="GO:0015018">
    <property type="term" value="F:galactosylgalactosylxylosylprotein 3-beta-glucuronosyltransferase activity"/>
    <property type="evidence" value="ECO:0007669"/>
    <property type="project" value="InterPro"/>
</dbReference>
<keyword evidence="11" id="KW-0479">Metal-binding</keyword>
<dbReference type="GO" id="GO:0000139">
    <property type="term" value="C:Golgi membrane"/>
    <property type="evidence" value="ECO:0007669"/>
    <property type="project" value="UniProtKB-SubCell"/>
</dbReference>
<accession>A0A9D5ACV5</accession>
<evidence type="ECO:0000256" key="10">
    <source>
        <dbReference type="ARBA" id="ARBA00023316"/>
    </source>
</evidence>
<evidence type="ECO:0000256" key="11">
    <source>
        <dbReference type="PIRSR" id="PIRSR605027-3"/>
    </source>
</evidence>
<dbReference type="PANTHER" id="PTHR10896:SF20">
    <property type="entry name" value="BETA-1,4-XYLOSYLTRANSFERASE IRX9L-RELATED"/>
    <property type="match status" value="1"/>
</dbReference>
<dbReference type="Proteomes" id="UP001058974">
    <property type="component" value="Chromosome 5"/>
</dbReference>
<dbReference type="GO" id="GO:0009834">
    <property type="term" value="P:plant-type secondary cell wall biogenesis"/>
    <property type="evidence" value="ECO:0007669"/>
    <property type="project" value="TreeGrafter"/>
</dbReference>
<evidence type="ECO:0000256" key="12">
    <source>
        <dbReference type="RuleBase" id="RU363127"/>
    </source>
</evidence>
<dbReference type="EC" id="2.4.-.-" evidence="12"/>
<dbReference type="OrthoDB" id="675023at2759"/>
<evidence type="ECO:0000313" key="13">
    <source>
        <dbReference type="EMBL" id="KAI5403298.1"/>
    </source>
</evidence>
<dbReference type="GO" id="GO:0042285">
    <property type="term" value="F:xylosyltransferase activity"/>
    <property type="evidence" value="ECO:0007669"/>
    <property type="project" value="TreeGrafter"/>
</dbReference>
<sequence length="453" mass="51651">MTSLELKLLNIDLELYVNGMASIRKTLSPVSRARSVTNLEVCSVTSPLSKSSSSPQNSLLSEGLLPSSVTSLDSRALLLGVFSPRSLTAIERSNSKHKGQVWRKVLFHFFICFMVGVSIGLIPLASTNLSLNLMANHQGFSFEVISEVENLKINKTPLVDEDVKFDATLISPLQEQELTNGVAYNISDSEFTDETYLESRTLLIVITPTFNRPFQAYYLHRLSQTLKLVQPPLLWIVVEMNSQSEETSDILRSSGIMYRHLVCKMNVTNTNHKSILMRNVAIAHVETHRLDGIVYFADDDNVYSIELFQQMREIRRFGTWTVAKLSEDRSGIVFQGPICNGSEVIGWHTDNESDRKSKRFHAEISGFAFNSTILWERKPLLERIRKFESAKENLWVSMLIEQVVEDESQMEGLMSDCSRVMVWRIDHKSSHSFYPRKWIAENNLDVIWNHPLV</sequence>
<dbReference type="AlphaFoldDB" id="A0A9D5ACV5"/>
<keyword evidence="10 12" id="KW-0961">Cell wall biogenesis/degradation</keyword>
<evidence type="ECO:0000256" key="9">
    <source>
        <dbReference type="ARBA" id="ARBA00023180"/>
    </source>
</evidence>
<dbReference type="SUPFAM" id="SSF53448">
    <property type="entry name" value="Nucleotide-diphospho-sugar transferases"/>
    <property type="match status" value="1"/>
</dbReference>
<dbReference type="Gene3D" id="3.90.550.10">
    <property type="entry name" value="Spore Coat Polysaccharide Biosynthesis Protein SpsA, Chain A"/>
    <property type="match status" value="1"/>
</dbReference>
<evidence type="ECO:0000256" key="8">
    <source>
        <dbReference type="ARBA" id="ARBA00023136"/>
    </source>
</evidence>
<evidence type="ECO:0000256" key="1">
    <source>
        <dbReference type="ARBA" id="ARBA00004323"/>
    </source>
</evidence>
<evidence type="ECO:0000256" key="7">
    <source>
        <dbReference type="ARBA" id="ARBA00023034"/>
    </source>
</evidence>
<evidence type="ECO:0000256" key="3">
    <source>
        <dbReference type="ARBA" id="ARBA00022679"/>
    </source>
</evidence>
<keyword evidence="6 12" id="KW-1133">Transmembrane helix</keyword>